<dbReference type="SUPFAM" id="SSF55729">
    <property type="entry name" value="Acyl-CoA N-acyltransferases (Nat)"/>
    <property type="match status" value="1"/>
</dbReference>
<dbReference type="Gene3D" id="3.40.630.30">
    <property type="match status" value="2"/>
</dbReference>
<gene>
    <name evidence="2" type="ORF">CDQ84_00710</name>
</gene>
<keyword evidence="3" id="KW-1185">Reference proteome</keyword>
<dbReference type="KEGG" id="cthd:CDO33_16700"/>
<accession>A0A2K2FS07</accession>
<dbReference type="Proteomes" id="UP000236151">
    <property type="component" value="Unassembled WGS sequence"/>
</dbReference>
<reference evidence="2 3" key="1">
    <citation type="submission" date="2017-06" db="EMBL/GenBank/DDBJ databases">
        <title>Investigating the central metabolism of Clostridium thermosuccinogenes.</title>
        <authorList>
            <person name="Koendjbiharie J.G."/>
            <person name="van Kranenburg R."/>
        </authorList>
    </citation>
    <scope>NUCLEOTIDE SEQUENCE [LARGE SCALE GENOMIC DNA]</scope>
    <source>
        <strain evidence="2 3">DSM 5806</strain>
    </source>
</reference>
<dbReference type="EMBL" id="NIOJ01000001">
    <property type="protein sequence ID" value="PNU01562.1"/>
    <property type="molecule type" value="Genomic_DNA"/>
</dbReference>
<dbReference type="PANTHER" id="PTHR41373:SF1">
    <property type="entry name" value="PHOSPHATIDYLGLYCEROL LYSYLTRANSFERASE C-TERMINAL DOMAIN-CONTAINING PROTEIN"/>
    <property type="match status" value="1"/>
</dbReference>
<comment type="caution">
    <text evidence="2">The sequence shown here is derived from an EMBL/GenBank/DDBJ whole genome shotgun (WGS) entry which is preliminary data.</text>
</comment>
<dbReference type="InterPro" id="IPR024320">
    <property type="entry name" value="LPG_synthase_C"/>
</dbReference>
<organism evidence="2 3">
    <name type="scientific">Clostridium thermosuccinogenes</name>
    <dbReference type="NCBI Taxonomy" id="84032"/>
    <lineage>
        <taxon>Bacteria</taxon>
        <taxon>Bacillati</taxon>
        <taxon>Bacillota</taxon>
        <taxon>Clostridia</taxon>
        <taxon>Eubacteriales</taxon>
        <taxon>Clostridiaceae</taxon>
        <taxon>Clostridium</taxon>
    </lineage>
</organism>
<proteinExistence type="predicted"/>
<sequence>MFEISSGNIQIGNWIFNEIHLKDKDMYSEYIKVTEYPANLWSSNFDYLWASGQSSRKKILWKEIDGMLVTFAYTNKNKLYLMCLPFGKGGPDKVVEVLKKCLGFCYKIDDYDASESVVRLINSMQLDFLKKTPEFEKHFIRVPMVGLEKHFSVPMLVSLKGKDFRRVREKVNRFCNYYPDASIRKYTKDDFDQVMQLGEHWSDTSGKKYTTIFDKVYFREIVKHSDELNHIILVVEEKGKIIGMVSGGELPTGQSWGCLTKFMKNYDGLSEFMIVKFAQELNKINPKIEYMNTGSDLGPGGLRAYKDKFRPVLSLKRYRLKLR</sequence>
<dbReference type="RefSeq" id="WP_103079791.1">
    <property type="nucleotide sequence ID" value="NZ_CP021850.1"/>
</dbReference>
<evidence type="ECO:0000313" key="2">
    <source>
        <dbReference type="EMBL" id="PNU01562.1"/>
    </source>
</evidence>
<dbReference type="PANTHER" id="PTHR41373">
    <property type="entry name" value="DUF2156 DOMAIN-CONTAINING PROTEIN"/>
    <property type="match status" value="1"/>
</dbReference>
<protein>
    <recommendedName>
        <fullName evidence="1">Phosphatidylglycerol lysyltransferase C-terminal domain-containing protein</fullName>
    </recommendedName>
</protein>
<dbReference type="AlphaFoldDB" id="A0A2K2FS07"/>
<dbReference type="InterPro" id="IPR016181">
    <property type="entry name" value="Acyl_CoA_acyltransferase"/>
</dbReference>
<feature type="domain" description="Phosphatidylglycerol lysyltransferase C-terminal" evidence="1">
    <location>
        <begin position="84"/>
        <end position="320"/>
    </location>
</feature>
<dbReference type="OrthoDB" id="2678076at2"/>
<evidence type="ECO:0000313" key="3">
    <source>
        <dbReference type="Proteomes" id="UP000236151"/>
    </source>
</evidence>
<dbReference type="InterPro" id="IPR016732">
    <property type="entry name" value="UCP018688"/>
</dbReference>
<name>A0A2K2FS07_9CLOT</name>
<evidence type="ECO:0000259" key="1">
    <source>
        <dbReference type="Pfam" id="PF09924"/>
    </source>
</evidence>
<dbReference type="Pfam" id="PF09924">
    <property type="entry name" value="LPG_synthase_C"/>
    <property type="match status" value="1"/>
</dbReference>